<reference evidence="3" key="1">
    <citation type="submission" date="2020-06" db="EMBL/GenBank/DDBJ databases">
        <title>WGS assembly of Ceratodon purpureus strain R40.</title>
        <authorList>
            <person name="Carey S.B."/>
            <person name="Jenkins J."/>
            <person name="Shu S."/>
            <person name="Lovell J.T."/>
            <person name="Sreedasyam A."/>
            <person name="Maumus F."/>
            <person name="Tiley G.P."/>
            <person name="Fernandez-Pozo N."/>
            <person name="Barry K."/>
            <person name="Chen C."/>
            <person name="Wang M."/>
            <person name="Lipzen A."/>
            <person name="Daum C."/>
            <person name="Saski C.A."/>
            <person name="Payton A.C."/>
            <person name="Mcbreen J.C."/>
            <person name="Conrad R.E."/>
            <person name="Kollar L.M."/>
            <person name="Olsson S."/>
            <person name="Huttunen S."/>
            <person name="Landis J.B."/>
            <person name="Wickett N.J."/>
            <person name="Johnson M.G."/>
            <person name="Rensing S.A."/>
            <person name="Grimwood J."/>
            <person name="Schmutz J."/>
            <person name="Mcdaniel S.F."/>
        </authorList>
    </citation>
    <scope>NUCLEOTIDE SEQUENCE</scope>
    <source>
        <strain evidence="3">R40</strain>
    </source>
</reference>
<keyword evidence="2" id="KW-0472">Membrane</keyword>
<evidence type="ECO:0000313" key="3">
    <source>
        <dbReference type="EMBL" id="KAG0591771.1"/>
    </source>
</evidence>
<dbReference type="InterPro" id="IPR036465">
    <property type="entry name" value="vWFA_dom_sf"/>
</dbReference>
<keyword evidence="2" id="KW-0812">Transmembrane</keyword>
<feature type="transmembrane region" description="Helical" evidence="2">
    <location>
        <begin position="324"/>
        <end position="346"/>
    </location>
</feature>
<gene>
    <name evidence="3" type="ORF">KC19_1G200800</name>
</gene>
<dbReference type="PANTHER" id="PTHR10166">
    <property type="entry name" value="VOLTAGE-DEPENDENT CALCIUM CHANNEL SUBUNIT ALPHA-2/DELTA-RELATED"/>
    <property type="match status" value="1"/>
</dbReference>
<dbReference type="Gene3D" id="3.40.50.410">
    <property type="entry name" value="von Willebrand factor, type A domain"/>
    <property type="match status" value="1"/>
</dbReference>
<accession>A0A8T0JAM4</accession>
<evidence type="ECO:0000256" key="2">
    <source>
        <dbReference type="SAM" id="Phobius"/>
    </source>
</evidence>
<protein>
    <recommendedName>
        <fullName evidence="5">VWFA domain-containing protein</fullName>
    </recommendedName>
</protein>
<dbReference type="InterPro" id="IPR051173">
    <property type="entry name" value="Ca_channel_alpha-2/delta"/>
</dbReference>
<dbReference type="GO" id="GO:0005245">
    <property type="term" value="F:voltage-gated calcium channel activity"/>
    <property type="evidence" value="ECO:0007669"/>
    <property type="project" value="TreeGrafter"/>
</dbReference>
<evidence type="ECO:0008006" key="5">
    <source>
        <dbReference type="Google" id="ProtNLM"/>
    </source>
</evidence>
<name>A0A8T0JAM4_CERPU</name>
<keyword evidence="2" id="KW-1133">Transmembrane helix</keyword>
<dbReference type="Proteomes" id="UP000822688">
    <property type="component" value="Chromosome 1"/>
</dbReference>
<dbReference type="EMBL" id="CM026421">
    <property type="protein sequence ID" value="KAG0591771.1"/>
    <property type="molecule type" value="Genomic_DNA"/>
</dbReference>
<feature type="region of interest" description="Disordered" evidence="1">
    <location>
        <begin position="363"/>
        <end position="391"/>
    </location>
</feature>
<evidence type="ECO:0000256" key="1">
    <source>
        <dbReference type="SAM" id="MobiDB-lite"/>
    </source>
</evidence>
<proteinExistence type="predicted"/>
<comment type="caution">
    <text evidence="3">The sequence shown here is derived from an EMBL/GenBank/DDBJ whole genome shotgun (WGS) entry which is preliminary data.</text>
</comment>
<dbReference type="SUPFAM" id="SSF53300">
    <property type="entry name" value="vWA-like"/>
    <property type="match status" value="1"/>
</dbReference>
<sequence length="391" mass="43176">MRQTLTQKSETYLDKAKKTALKILETLQEGMDFVNIRSFDGDANSLKPLNATFLNYKNATECYQSFNKVLVDIVSNRGTYSSSVTSLVTLLNTSNAVNATISELDNHDSNYLKVLILLTGGGQFQTLSQLNIPANSSVNLFVYKFRKPDEAPECNSSVRTFSTGIPDERIDNPLYAMESYYSFLANVHKSWHGDINISYSPRYPDHSGVDNNTMTLSKAAFGPSGELLGVVGIDIFENKVNEQFAPDFTFEDITKAATSEDRNQNEKDLGFDTHTNLTVSVCFEPSNPPLCPPPDTSGLCQEKRGNSKIGCCGKCNTKINWGKIVGIVAAGIVGFVVIAVIVYFTWRCITRKMEDERVLAESPRFTFPGPENGDTILQGDTRENSEPRTGG</sequence>
<dbReference type="PANTHER" id="PTHR10166:SF37">
    <property type="entry name" value="STOLID, ISOFORM H"/>
    <property type="match status" value="1"/>
</dbReference>
<feature type="compositionally biased region" description="Basic and acidic residues" evidence="1">
    <location>
        <begin position="380"/>
        <end position="391"/>
    </location>
</feature>
<keyword evidence="4" id="KW-1185">Reference proteome</keyword>
<dbReference type="AlphaFoldDB" id="A0A8T0JAM4"/>
<evidence type="ECO:0000313" key="4">
    <source>
        <dbReference type="Proteomes" id="UP000822688"/>
    </source>
</evidence>
<organism evidence="3 4">
    <name type="scientific">Ceratodon purpureus</name>
    <name type="common">Fire moss</name>
    <name type="synonym">Dicranum purpureum</name>
    <dbReference type="NCBI Taxonomy" id="3225"/>
    <lineage>
        <taxon>Eukaryota</taxon>
        <taxon>Viridiplantae</taxon>
        <taxon>Streptophyta</taxon>
        <taxon>Embryophyta</taxon>
        <taxon>Bryophyta</taxon>
        <taxon>Bryophytina</taxon>
        <taxon>Bryopsida</taxon>
        <taxon>Dicranidae</taxon>
        <taxon>Pseudoditrichales</taxon>
        <taxon>Ditrichaceae</taxon>
        <taxon>Ceratodon</taxon>
    </lineage>
</organism>
<dbReference type="GO" id="GO:0005891">
    <property type="term" value="C:voltage-gated calcium channel complex"/>
    <property type="evidence" value="ECO:0007669"/>
    <property type="project" value="TreeGrafter"/>
</dbReference>